<gene>
    <name evidence="2" type="ORF">BW730_05920</name>
</gene>
<dbReference type="Gene3D" id="3.20.20.70">
    <property type="entry name" value="Aldolase class I"/>
    <property type="match status" value="1"/>
</dbReference>
<feature type="region of interest" description="Disordered" evidence="1">
    <location>
        <begin position="1"/>
        <end position="29"/>
    </location>
</feature>
<dbReference type="InterPro" id="IPR010763">
    <property type="entry name" value="DgaF"/>
</dbReference>
<dbReference type="STRING" id="1332264.BW730_05920"/>
<accession>A0A1Q2CLZ3</accession>
<evidence type="ECO:0000313" key="3">
    <source>
        <dbReference type="Proteomes" id="UP000188145"/>
    </source>
</evidence>
<dbReference type="AlphaFoldDB" id="A0A1Q2CLZ3"/>
<reference evidence="3" key="1">
    <citation type="submission" date="2017-02" db="EMBL/GenBank/DDBJ databases">
        <title>Tessaracoccus aquaemaris sp. nov., isolated from the intestine of a Korean rockfish, Sebastes schlegelii, in a marine aquaculture pond.</title>
        <authorList>
            <person name="Tak E.J."/>
            <person name="Bae J.-W."/>
        </authorList>
    </citation>
    <scope>NUCLEOTIDE SEQUENCE [LARGE SCALE GENOMIC DNA]</scope>
    <source>
        <strain evidence="3">NSG39</strain>
    </source>
</reference>
<protein>
    <submittedName>
        <fullName evidence="2">Uncharacterized protein</fullName>
    </submittedName>
</protein>
<name>A0A1Q2CLZ3_9ACTN</name>
<sequence>MHSSSLPAATWGGRLRPLAPSELTPATGRVHNRQPCVSISIFEPTGGIAPDNFEQVVGTCLEAGATHVVPHVYTSIVDPSTGETIPDEVAALAAVAARLATS</sequence>
<evidence type="ECO:0000313" key="2">
    <source>
        <dbReference type="EMBL" id="AQP47121.1"/>
    </source>
</evidence>
<dbReference type="InterPro" id="IPR013785">
    <property type="entry name" value="Aldolase_TIM"/>
</dbReference>
<dbReference type="EMBL" id="CP019606">
    <property type="protein sequence ID" value="AQP47121.1"/>
    <property type="molecule type" value="Genomic_DNA"/>
</dbReference>
<keyword evidence="3" id="KW-1185">Reference proteome</keyword>
<proteinExistence type="predicted"/>
<dbReference type="Pfam" id="PF07071">
    <property type="entry name" value="KDGP_aldolase"/>
    <property type="match status" value="1"/>
</dbReference>
<dbReference type="RefSeq" id="WP_158522488.1">
    <property type="nucleotide sequence ID" value="NZ_CP019606.1"/>
</dbReference>
<dbReference type="Proteomes" id="UP000188145">
    <property type="component" value="Chromosome"/>
</dbReference>
<evidence type="ECO:0000256" key="1">
    <source>
        <dbReference type="SAM" id="MobiDB-lite"/>
    </source>
</evidence>
<organism evidence="2 3">
    <name type="scientific">Tessaracoccus aquimaris</name>
    <dbReference type="NCBI Taxonomy" id="1332264"/>
    <lineage>
        <taxon>Bacteria</taxon>
        <taxon>Bacillati</taxon>
        <taxon>Actinomycetota</taxon>
        <taxon>Actinomycetes</taxon>
        <taxon>Propionibacteriales</taxon>
        <taxon>Propionibacteriaceae</taxon>
        <taxon>Tessaracoccus</taxon>
    </lineage>
</organism>
<dbReference type="KEGG" id="tes:BW730_05920"/>
<dbReference type="OrthoDB" id="9792386at2"/>